<sequence>MAIHPSPGIGVDPPSTAHPGRITTRAAIFWLLFCLTRATLAQEYLPPSSEAKIAVGVAALKSGDLDGAEKVFSEALQQGIKHPLVYHNLGIIAQQRGQPLKAVMRFRQALVLEPGFGPAHLLLGSSLLELKRNAEALRELERAAKLMPQEPQAHLQLAKAYEASENWIAAVEQLQKLAELAPEQPEYAYQLGRAWMKLSGWSYQQISKLDPHSARLQQALGQEYAVQEKYDLALSAFQKAAEYDPKLPEIHLAVALLCLQLKRFD</sequence>
<dbReference type="Proteomes" id="UP000567293">
    <property type="component" value="Unassembled WGS sequence"/>
</dbReference>
<evidence type="ECO:0000256" key="2">
    <source>
        <dbReference type="ARBA" id="ARBA00022803"/>
    </source>
</evidence>
<comment type="caution">
    <text evidence="4">The sequence shown here is derived from an EMBL/GenBank/DDBJ whole genome shotgun (WGS) entry which is preliminary data.</text>
</comment>
<dbReference type="SUPFAM" id="SSF48452">
    <property type="entry name" value="TPR-like"/>
    <property type="match status" value="1"/>
</dbReference>
<feature type="repeat" description="TPR" evidence="3">
    <location>
        <begin position="117"/>
        <end position="150"/>
    </location>
</feature>
<evidence type="ECO:0000313" key="5">
    <source>
        <dbReference type="Proteomes" id="UP000567293"/>
    </source>
</evidence>
<dbReference type="SMART" id="SM00028">
    <property type="entry name" value="TPR"/>
    <property type="match status" value="5"/>
</dbReference>
<evidence type="ECO:0000256" key="3">
    <source>
        <dbReference type="PROSITE-ProRule" id="PRU00339"/>
    </source>
</evidence>
<feature type="repeat" description="TPR" evidence="3">
    <location>
        <begin position="151"/>
        <end position="184"/>
    </location>
</feature>
<evidence type="ECO:0000256" key="1">
    <source>
        <dbReference type="ARBA" id="ARBA00022737"/>
    </source>
</evidence>
<dbReference type="EMBL" id="JACDQQ010000960">
    <property type="protein sequence ID" value="MBA0085313.1"/>
    <property type="molecule type" value="Genomic_DNA"/>
</dbReference>
<dbReference type="Pfam" id="PF14559">
    <property type="entry name" value="TPR_19"/>
    <property type="match status" value="1"/>
</dbReference>
<keyword evidence="2 3" id="KW-0802">TPR repeat</keyword>
<feature type="repeat" description="TPR" evidence="3">
    <location>
        <begin position="214"/>
        <end position="247"/>
    </location>
</feature>
<dbReference type="InterPro" id="IPR019734">
    <property type="entry name" value="TPR_rpt"/>
</dbReference>
<organism evidence="4 5">
    <name type="scientific">Candidatus Acidiferrum panamense</name>
    <dbReference type="NCBI Taxonomy" id="2741543"/>
    <lineage>
        <taxon>Bacteria</taxon>
        <taxon>Pseudomonadati</taxon>
        <taxon>Acidobacteriota</taxon>
        <taxon>Terriglobia</taxon>
        <taxon>Candidatus Acidiferrales</taxon>
        <taxon>Candidatus Acidiferrum</taxon>
    </lineage>
</organism>
<gene>
    <name evidence="4" type="ORF">HRJ53_09970</name>
</gene>
<feature type="non-terminal residue" evidence="4">
    <location>
        <position position="265"/>
    </location>
</feature>
<dbReference type="InterPro" id="IPR050498">
    <property type="entry name" value="Ycf3"/>
</dbReference>
<dbReference type="PANTHER" id="PTHR44858:SF1">
    <property type="entry name" value="UDP-N-ACETYLGLUCOSAMINE--PEPTIDE N-ACETYLGLUCOSAMINYLTRANSFERASE SPINDLY-RELATED"/>
    <property type="match status" value="1"/>
</dbReference>
<keyword evidence="1" id="KW-0677">Repeat</keyword>
<dbReference type="Pfam" id="PF13432">
    <property type="entry name" value="TPR_16"/>
    <property type="match status" value="2"/>
</dbReference>
<reference evidence="4" key="1">
    <citation type="submission" date="2020-06" db="EMBL/GenBank/DDBJ databases">
        <title>Legume-microbial interactions unlock mineral nutrients during tropical forest succession.</title>
        <authorList>
            <person name="Epihov D.Z."/>
        </authorList>
    </citation>
    <scope>NUCLEOTIDE SEQUENCE [LARGE SCALE GENOMIC DNA]</scope>
    <source>
        <strain evidence="4">Pan2503</strain>
    </source>
</reference>
<keyword evidence="5" id="KW-1185">Reference proteome</keyword>
<dbReference type="PANTHER" id="PTHR44858">
    <property type="entry name" value="TETRATRICOPEPTIDE REPEAT PROTEIN 6"/>
    <property type="match status" value="1"/>
</dbReference>
<dbReference type="InterPro" id="IPR011990">
    <property type="entry name" value="TPR-like_helical_dom_sf"/>
</dbReference>
<protein>
    <submittedName>
        <fullName evidence="4">Tetratricopeptide repeat protein</fullName>
    </submittedName>
</protein>
<proteinExistence type="predicted"/>
<name>A0A7V8NPT0_9BACT</name>
<accession>A0A7V8NPT0</accession>
<evidence type="ECO:0000313" key="4">
    <source>
        <dbReference type="EMBL" id="MBA0085313.1"/>
    </source>
</evidence>
<feature type="repeat" description="TPR" evidence="3">
    <location>
        <begin position="83"/>
        <end position="116"/>
    </location>
</feature>
<dbReference type="PROSITE" id="PS50005">
    <property type="entry name" value="TPR"/>
    <property type="match status" value="4"/>
</dbReference>
<dbReference type="AlphaFoldDB" id="A0A7V8NPT0"/>
<dbReference type="Gene3D" id="1.25.40.10">
    <property type="entry name" value="Tetratricopeptide repeat domain"/>
    <property type="match status" value="3"/>
</dbReference>